<keyword evidence="4" id="KW-0804">Transcription</keyword>
<dbReference type="GO" id="GO:0005634">
    <property type="term" value="C:nucleus"/>
    <property type="evidence" value="ECO:0007669"/>
    <property type="project" value="UniProtKB-SubCell"/>
</dbReference>
<protein>
    <recommendedName>
        <fullName evidence="7">WRKY domain-containing protein</fullName>
    </recommendedName>
</protein>
<dbReference type="InterPro" id="IPR036576">
    <property type="entry name" value="WRKY_dom_sf"/>
</dbReference>
<feature type="region of interest" description="Disordered" evidence="6">
    <location>
        <begin position="49"/>
        <end position="98"/>
    </location>
</feature>
<comment type="subcellular location">
    <subcellularLocation>
        <location evidence="1">Nucleus</location>
    </subcellularLocation>
</comment>
<dbReference type="Gene3D" id="2.20.25.80">
    <property type="entry name" value="WRKY domain"/>
    <property type="match status" value="1"/>
</dbReference>
<proteinExistence type="predicted"/>
<evidence type="ECO:0000313" key="9">
    <source>
        <dbReference type="Proteomes" id="UP000583929"/>
    </source>
</evidence>
<keyword evidence="5" id="KW-0539">Nucleus</keyword>
<evidence type="ECO:0000256" key="6">
    <source>
        <dbReference type="SAM" id="MobiDB-lite"/>
    </source>
</evidence>
<dbReference type="InterPro" id="IPR003657">
    <property type="entry name" value="WRKY_dom"/>
</dbReference>
<evidence type="ECO:0000259" key="7">
    <source>
        <dbReference type="PROSITE" id="PS50811"/>
    </source>
</evidence>
<dbReference type="GO" id="GO:0003700">
    <property type="term" value="F:DNA-binding transcription factor activity"/>
    <property type="evidence" value="ECO:0007669"/>
    <property type="project" value="InterPro"/>
</dbReference>
<dbReference type="Proteomes" id="UP000583929">
    <property type="component" value="Unassembled WGS sequence"/>
</dbReference>
<comment type="caution">
    <text evidence="8">The sequence shown here is derived from an EMBL/GenBank/DDBJ whole genome shotgun (WGS) entry which is preliminary data.</text>
</comment>
<dbReference type="GO" id="GO:0043565">
    <property type="term" value="F:sequence-specific DNA binding"/>
    <property type="evidence" value="ECO:0007669"/>
    <property type="project" value="InterPro"/>
</dbReference>
<evidence type="ECO:0000256" key="2">
    <source>
        <dbReference type="ARBA" id="ARBA00023015"/>
    </source>
</evidence>
<organism evidence="8 9">
    <name type="scientific">Cannabis sativa</name>
    <name type="common">Hemp</name>
    <name type="synonym">Marijuana</name>
    <dbReference type="NCBI Taxonomy" id="3483"/>
    <lineage>
        <taxon>Eukaryota</taxon>
        <taxon>Viridiplantae</taxon>
        <taxon>Streptophyta</taxon>
        <taxon>Embryophyta</taxon>
        <taxon>Tracheophyta</taxon>
        <taxon>Spermatophyta</taxon>
        <taxon>Magnoliopsida</taxon>
        <taxon>eudicotyledons</taxon>
        <taxon>Gunneridae</taxon>
        <taxon>Pentapetalae</taxon>
        <taxon>rosids</taxon>
        <taxon>fabids</taxon>
        <taxon>Rosales</taxon>
        <taxon>Cannabaceae</taxon>
        <taxon>Cannabis</taxon>
    </lineage>
</organism>
<dbReference type="Pfam" id="PF03106">
    <property type="entry name" value="WRKY"/>
    <property type="match status" value="1"/>
</dbReference>
<sequence length="133" mass="15219">MGSAQLFAHFHGHHDDHHIVLSTDHNHGHGIMKEDDEEEGLKFDLQMFNSDNNNNKVGTNYQSSGTSYNNNNNNSLCGIKNGKKSSPKQGHHPPKVKMHKFAFQTRSQVDVLDDGYRWRKYGQKTVKNSKFPR</sequence>
<accession>A0A7J6ERU5</accession>
<reference evidence="8 9" key="1">
    <citation type="journal article" date="2020" name="bioRxiv">
        <title>Sequence and annotation of 42 cannabis genomes reveals extensive copy number variation in cannabinoid synthesis and pathogen resistance genes.</title>
        <authorList>
            <person name="Mckernan K.J."/>
            <person name="Helbert Y."/>
            <person name="Kane L.T."/>
            <person name="Ebling H."/>
            <person name="Zhang L."/>
            <person name="Liu B."/>
            <person name="Eaton Z."/>
            <person name="Mclaughlin S."/>
            <person name="Kingan S."/>
            <person name="Baybayan P."/>
            <person name="Concepcion G."/>
            <person name="Jordan M."/>
            <person name="Riva A."/>
            <person name="Barbazuk W."/>
            <person name="Harkins T."/>
        </authorList>
    </citation>
    <scope>NUCLEOTIDE SEQUENCE [LARGE SCALE GENOMIC DNA]</scope>
    <source>
        <strain evidence="9">cv. Jamaican Lion 4</strain>
        <tissue evidence="8">Leaf</tissue>
    </source>
</reference>
<name>A0A7J6ERU5_CANSA</name>
<evidence type="ECO:0000313" key="8">
    <source>
        <dbReference type="EMBL" id="KAF4361142.1"/>
    </source>
</evidence>
<feature type="compositionally biased region" description="Basic residues" evidence="6">
    <location>
        <begin position="81"/>
        <end position="98"/>
    </location>
</feature>
<dbReference type="PROSITE" id="PS50811">
    <property type="entry name" value="WRKY"/>
    <property type="match status" value="1"/>
</dbReference>
<dbReference type="PANTHER" id="PTHR31221:SF334">
    <property type="entry name" value="WRKY TRANSCRIPTION FACTOR 57-RELATED"/>
    <property type="match status" value="1"/>
</dbReference>
<feature type="compositionally biased region" description="Polar residues" evidence="6">
    <location>
        <begin position="49"/>
        <end position="68"/>
    </location>
</feature>
<dbReference type="InterPro" id="IPR044810">
    <property type="entry name" value="WRKY_plant"/>
</dbReference>
<dbReference type="PANTHER" id="PTHR31221">
    <property type="entry name" value="WRKY TRANSCRIPTION FACTOR PROTEIN 1-RELATED"/>
    <property type="match status" value="1"/>
</dbReference>
<keyword evidence="3" id="KW-0238">DNA-binding</keyword>
<dbReference type="SUPFAM" id="SSF118290">
    <property type="entry name" value="WRKY DNA-binding domain"/>
    <property type="match status" value="1"/>
</dbReference>
<keyword evidence="9" id="KW-1185">Reference proteome</keyword>
<keyword evidence="2" id="KW-0805">Transcription regulation</keyword>
<evidence type="ECO:0000256" key="3">
    <source>
        <dbReference type="ARBA" id="ARBA00023125"/>
    </source>
</evidence>
<gene>
    <name evidence="8" type="ORF">G4B88_027682</name>
</gene>
<feature type="domain" description="WRKY" evidence="7">
    <location>
        <begin position="107"/>
        <end position="133"/>
    </location>
</feature>
<evidence type="ECO:0000256" key="5">
    <source>
        <dbReference type="ARBA" id="ARBA00023242"/>
    </source>
</evidence>
<dbReference type="AlphaFoldDB" id="A0A7J6ERU5"/>
<evidence type="ECO:0000256" key="4">
    <source>
        <dbReference type="ARBA" id="ARBA00023163"/>
    </source>
</evidence>
<dbReference type="EMBL" id="JAATIQ010000334">
    <property type="protein sequence ID" value="KAF4361142.1"/>
    <property type="molecule type" value="Genomic_DNA"/>
</dbReference>
<evidence type="ECO:0000256" key="1">
    <source>
        <dbReference type="ARBA" id="ARBA00004123"/>
    </source>
</evidence>